<proteinExistence type="predicted"/>
<gene>
    <name evidence="1" type="ORF">METZ01_LOCUS410036</name>
</gene>
<accession>A0A382WEI7</accession>
<reference evidence="1" key="1">
    <citation type="submission" date="2018-05" db="EMBL/GenBank/DDBJ databases">
        <authorList>
            <person name="Lanie J.A."/>
            <person name="Ng W.-L."/>
            <person name="Kazmierczak K.M."/>
            <person name="Andrzejewski T.M."/>
            <person name="Davidsen T.M."/>
            <person name="Wayne K.J."/>
            <person name="Tettelin H."/>
            <person name="Glass J.I."/>
            <person name="Rusch D."/>
            <person name="Podicherti R."/>
            <person name="Tsui H.-C.T."/>
            <person name="Winkler M.E."/>
        </authorList>
    </citation>
    <scope>NUCLEOTIDE SEQUENCE</scope>
</reference>
<feature type="non-terminal residue" evidence="1">
    <location>
        <position position="26"/>
    </location>
</feature>
<name>A0A382WEI7_9ZZZZ</name>
<sequence length="26" mass="2796">MFRVGALILFIPILGSGQVPNRIKVG</sequence>
<protein>
    <submittedName>
        <fullName evidence="1">Uncharacterized protein</fullName>
    </submittedName>
</protein>
<dbReference type="AlphaFoldDB" id="A0A382WEI7"/>
<organism evidence="1">
    <name type="scientific">marine metagenome</name>
    <dbReference type="NCBI Taxonomy" id="408172"/>
    <lineage>
        <taxon>unclassified sequences</taxon>
        <taxon>metagenomes</taxon>
        <taxon>ecological metagenomes</taxon>
    </lineage>
</organism>
<dbReference type="EMBL" id="UINC01159214">
    <property type="protein sequence ID" value="SVD57182.1"/>
    <property type="molecule type" value="Genomic_DNA"/>
</dbReference>
<evidence type="ECO:0000313" key="1">
    <source>
        <dbReference type="EMBL" id="SVD57182.1"/>
    </source>
</evidence>